<dbReference type="Proteomes" id="UP000530564">
    <property type="component" value="Unassembled WGS sequence"/>
</dbReference>
<organism evidence="1 2">
    <name type="scientific">Phenylobacterium haematophilum</name>
    <dbReference type="NCBI Taxonomy" id="98513"/>
    <lineage>
        <taxon>Bacteria</taxon>
        <taxon>Pseudomonadati</taxon>
        <taxon>Pseudomonadota</taxon>
        <taxon>Alphaproteobacteria</taxon>
        <taxon>Caulobacterales</taxon>
        <taxon>Caulobacteraceae</taxon>
        <taxon>Phenylobacterium</taxon>
    </lineage>
</organism>
<keyword evidence="2" id="KW-1185">Reference proteome</keyword>
<protein>
    <submittedName>
        <fullName evidence="1">Phosphate/phosphite/phosphonate ABC transporter binding protein</fullName>
    </submittedName>
</protein>
<reference evidence="1 2" key="1">
    <citation type="submission" date="2020-08" db="EMBL/GenBank/DDBJ databases">
        <title>Genomic Encyclopedia of Type Strains, Phase IV (KMG-IV): sequencing the most valuable type-strain genomes for metagenomic binning, comparative biology and taxonomic classification.</title>
        <authorList>
            <person name="Goeker M."/>
        </authorList>
    </citation>
    <scope>NUCLEOTIDE SEQUENCE [LARGE SCALE GENOMIC DNA]</scope>
    <source>
        <strain evidence="1 2">DSM 21793</strain>
    </source>
</reference>
<name>A0A840A0Y8_9CAUL</name>
<dbReference type="PANTHER" id="PTHR35841:SF1">
    <property type="entry name" value="PHOSPHONATES-BINDING PERIPLASMIC PROTEIN"/>
    <property type="match status" value="1"/>
</dbReference>
<sequence>MIALLLAAQLAASPPPPLKVATYAYPKYDRAAALKPMADQLGAALGRETHVVLLETPDALAQAIAAGEVDVAMTNLAAYLAVQADPKVQAVAVLDVPPATAGRYRGVLVARRDSGIAAMSDLPAKAAGLRYAEVLPGSTSGALVQAAALRQAGVAPGRFKEVRQAGTHEAALSALQAGTADLAAFAEEPWRQLKAESPQAAAGLVELWRSDPLPAGPVVCVRAATTPCDEIAVVLLGDGAAAAELAKGWSETEGAVRFRGHDAMTYTPFAPPIP</sequence>
<dbReference type="Pfam" id="PF12974">
    <property type="entry name" value="Phosphonate-bd"/>
    <property type="match status" value="1"/>
</dbReference>
<gene>
    <name evidence="1" type="ORF">GGQ61_001857</name>
</gene>
<evidence type="ECO:0000313" key="2">
    <source>
        <dbReference type="Proteomes" id="UP000530564"/>
    </source>
</evidence>
<dbReference type="Gene3D" id="3.40.190.10">
    <property type="entry name" value="Periplasmic binding protein-like II"/>
    <property type="match status" value="2"/>
</dbReference>
<dbReference type="EMBL" id="JACIDK010000002">
    <property type="protein sequence ID" value="MBB3891140.1"/>
    <property type="molecule type" value="Genomic_DNA"/>
</dbReference>
<comment type="caution">
    <text evidence="1">The sequence shown here is derived from an EMBL/GenBank/DDBJ whole genome shotgun (WGS) entry which is preliminary data.</text>
</comment>
<dbReference type="RefSeq" id="WP_183771751.1">
    <property type="nucleotide sequence ID" value="NZ_JACIDK010000002.1"/>
</dbReference>
<evidence type="ECO:0000313" key="1">
    <source>
        <dbReference type="EMBL" id="MBB3891140.1"/>
    </source>
</evidence>
<dbReference type="AlphaFoldDB" id="A0A840A0Y8"/>
<accession>A0A840A0Y8</accession>
<dbReference type="PANTHER" id="PTHR35841">
    <property type="entry name" value="PHOSPHONATES-BINDING PERIPLASMIC PROTEIN"/>
    <property type="match status" value="1"/>
</dbReference>
<dbReference type="SUPFAM" id="SSF53850">
    <property type="entry name" value="Periplasmic binding protein-like II"/>
    <property type="match status" value="1"/>
</dbReference>
<proteinExistence type="predicted"/>